<organism evidence="2 3">
    <name type="scientific">Candidatus Reconcilbacillus cellulovorans</name>
    <dbReference type="NCBI Taxonomy" id="1906605"/>
    <lineage>
        <taxon>Bacteria</taxon>
        <taxon>Bacillati</taxon>
        <taxon>Bacillota</taxon>
        <taxon>Bacilli</taxon>
        <taxon>Bacillales</taxon>
        <taxon>Paenibacillaceae</taxon>
        <taxon>Candidatus Reconcilbacillus</taxon>
    </lineage>
</organism>
<name>A0A2A6DXL3_9BACL</name>
<evidence type="ECO:0000313" key="3">
    <source>
        <dbReference type="Proteomes" id="UP000243688"/>
    </source>
</evidence>
<dbReference type="Proteomes" id="UP000243688">
    <property type="component" value="Unassembled WGS sequence"/>
</dbReference>
<dbReference type="InterPro" id="IPR009875">
    <property type="entry name" value="PilZ_domain"/>
</dbReference>
<dbReference type="Pfam" id="PF07238">
    <property type="entry name" value="PilZ"/>
    <property type="match status" value="1"/>
</dbReference>
<feature type="domain" description="PilZ" evidence="1">
    <location>
        <begin position="90"/>
        <end position="196"/>
    </location>
</feature>
<dbReference type="AlphaFoldDB" id="A0A2A6DXL3"/>
<protein>
    <recommendedName>
        <fullName evidence="1">PilZ domain-containing protein</fullName>
    </recommendedName>
</protein>
<evidence type="ECO:0000259" key="1">
    <source>
        <dbReference type="Pfam" id="PF07238"/>
    </source>
</evidence>
<reference evidence="2 3" key="1">
    <citation type="submission" date="2016-12" db="EMBL/GenBank/DDBJ databases">
        <title>Candidatus Reconcilibacillus cellulovorans genome.</title>
        <authorList>
            <person name="Kolinko S."/>
            <person name="Wu Y.-W."/>
            <person name="Tachea F."/>
            <person name="Denzel E."/>
            <person name="Hiras J."/>
            <person name="Baecker N."/>
            <person name="Chan L.J."/>
            <person name="Eichorst S.A."/>
            <person name="Frey D."/>
            <person name="Adams P.D."/>
            <person name="Pray T."/>
            <person name="Tanjore D."/>
            <person name="Petzold C.J."/>
            <person name="Gladden J.M."/>
            <person name="Simmons B.A."/>
            <person name="Singer S.W."/>
        </authorList>
    </citation>
    <scope>NUCLEOTIDE SEQUENCE [LARGE SCALE GENOMIC DNA]</scope>
    <source>
        <strain evidence="2">JTherm</strain>
    </source>
</reference>
<accession>A0A2A6DXL3</accession>
<dbReference type="GO" id="GO:0035438">
    <property type="term" value="F:cyclic-di-GMP binding"/>
    <property type="evidence" value="ECO:0007669"/>
    <property type="project" value="InterPro"/>
</dbReference>
<gene>
    <name evidence="2" type="ORF">BLM47_13295</name>
</gene>
<comment type="caution">
    <text evidence="2">The sequence shown here is derived from an EMBL/GenBank/DDBJ whole genome shotgun (WGS) entry which is preliminary data.</text>
</comment>
<dbReference type="EMBL" id="MOXJ01000047">
    <property type="protein sequence ID" value="PDO09316.1"/>
    <property type="molecule type" value="Genomic_DNA"/>
</dbReference>
<evidence type="ECO:0000313" key="2">
    <source>
        <dbReference type="EMBL" id="PDO09316.1"/>
    </source>
</evidence>
<proteinExistence type="predicted"/>
<sequence>MDGSMVKEMLGKSVVVENSSFVSTGKISYLDGDILEIEITSWKNFSLGEKVKAVIYARGGLVTFETSVVGKSHGVLIVLVPPDWQPGLLQRRQHVRVPWGAQGELLQIVERRGVHLLDNPEPIVVENISLGGIGFRCGQRLLDAGTIATVRLPIEQFPPVPVMVLHGREENDGRFHGGRFLELPQKQIQTLRAFLLNRQVWMRLQERRAEKID</sequence>
<dbReference type="Gene3D" id="2.40.10.220">
    <property type="entry name" value="predicted glycosyltransferase like domains"/>
    <property type="match status" value="1"/>
</dbReference>